<dbReference type="EMBL" id="AEWJ01000018">
    <property type="protein sequence ID" value="EGD60493.1"/>
    <property type="molecule type" value="Genomic_DNA"/>
</dbReference>
<keyword evidence="3" id="KW-1003">Cell membrane</keyword>
<name>F1Z483_9SPHN</name>
<dbReference type="HOGENOM" id="CLU_034180_11_1_5"/>
<dbReference type="InterPro" id="IPR020846">
    <property type="entry name" value="MFS_dom"/>
</dbReference>
<dbReference type="InParanoid" id="F1Z483"/>
<evidence type="ECO:0000313" key="9">
    <source>
        <dbReference type="EMBL" id="EGD60493.1"/>
    </source>
</evidence>
<dbReference type="GO" id="GO:0022857">
    <property type="term" value="F:transmembrane transporter activity"/>
    <property type="evidence" value="ECO:0007669"/>
    <property type="project" value="InterPro"/>
</dbReference>
<comment type="subcellular location">
    <subcellularLocation>
        <location evidence="1">Cell membrane</location>
        <topology evidence="1">Multi-pass membrane protein</topology>
    </subcellularLocation>
</comment>
<dbReference type="InterPro" id="IPR036259">
    <property type="entry name" value="MFS_trans_sf"/>
</dbReference>
<evidence type="ECO:0000256" key="2">
    <source>
        <dbReference type="ARBA" id="ARBA00022448"/>
    </source>
</evidence>
<feature type="domain" description="Major facilitator superfamily (MFS) profile" evidence="8">
    <location>
        <begin position="24"/>
        <end position="408"/>
    </location>
</feature>
<keyword evidence="4 7" id="KW-0812">Transmembrane</keyword>
<dbReference type="SUPFAM" id="SSF103473">
    <property type="entry name" value="MFS general substrate transporter"/>
    <property type="match status" value="1"/>
</dbReference>
<dbReference type="eggNOG" id="COG0477">
    <property type="taxonomic scope" value="Bacteria"/>
</dbReference>
<proteinExistence type="predicted"/>
<dbReference type="CDD" id="cd06173">
    <property type="entry name" value="MFS_MefA_like"/>
    <property type="match status" value="1"/>
</dbReference>
<dbReference type="InterPro" id="IPR010290">
    <property type="entry name" value="TM_effector"/>
</dbReference>
<feature type="transmembrane region" description="Helical" evidence="7">
    <location>
        <begin position="234"/>
        <end position="255"/>
    </location>
</feature>
<sequence>MSNEPSLSGARSSGGALAPFGYPAFRAIWSANLFSNIGSVMQAVAAGWLMTELTDRHLLVALVQASSTIPILLLGILAGAIADNFDRRLVMLWAQSLMLVVSAVLSVLGYLGAITPWSLLVLTLMVGMGTALNGPAWQASVRTQVDRGDLPQAISLNAIAFNLARSLGPALGGIVISIWSVNMAFALNAVSYLSMIVVLSRWRPVVPVPTREPIGPAIMAGVAFCMESGPILRVLLRGLVFGFGAAGFQALMPVAVRQLLHGNQIDYGLVLGAFGLGSVISAIWVSAIRRRFGAEAVVSAGTAAYALAMLLLSLSHGLTPALAAGFIAGSGWVSTMTSLNVAMQLRSPEGILARCLSIYQSIVFGGFSLGAWAFGILADHGGLVLSMRMSALWLALTLVLRFLAPMPAREEGRIEPEESTHA</sequence>
<dbReference type="RefSeq" id="WP_008068311.1">
    <property type="nucleotide sequence ID" value="NZ_AQWK01000009.1"/>
</dbReference>
<keyword evidence="2" id="KW-0813">Transport</keyword>
<dbReference type="OrthoDB" id="9809918at2"/>
<feature type="transmembrane region" description="Helical" evidence="7">
    <location>
        <begin position="58"/>
        <end position="82"/>
    </location>
</feature>
<feature type="transmembrane region" description="Helical" evidence="7">
    <location>
        <begin position="267"/>
        <end position="285"/>
    </location>
</feature>
<evidence type="ECO:0000259" key="8">
    <source>
        <dbReference type="PROSITE" id="PS50850"/>
    </source>
</evidence>
<dbReference type="Pfam" id="PF05977">
    <property type="entry name" value="MFS_3"/>
    <property type="match status" value="1"/>
</dbReference>
<organism evidence="9 10">
    <name type="scientific">Novosphingobium nitrogenifigens DSM 19370</name>
    <dbReference type="NCBI Taxonomy" id="983920"/>
    <lineage>
        <taxon>Bacteria</taxon>
        <taxon>Pseudomonadati</taxon>
        <taxon>Pseudomonadota</taxon>
        <taxon>Alphaproteobacteria</taxon>
        <taxon>Sphingomonadales</taxon>
        <taxon>Sphingomonadaceae</taxon>
        <taxon>Novosphingobium</taxon>
    </lineage>
</organism>
<dbReference type="PANTHER" id="PTHR23513">
    <property type="entry name" value="INTEGRAL MEMBRANE EFFLUX PROTEIN-RELATED"/>
    <property type="match status" value="1"/>
</dbReference>
<keyword evidence="5 7" id="KW-1133">Transmembrane helix</keyword>
<evidence type="ECO:0000256" key="7">
    <source>
        <dbReference type="SAM" id="Phobius"/>
    </source>
</evidence>
<reference evidence="9 10" key="1">
    <citation type="journal article" date="2012" name="J. Bacteriol.">
        <title>Draft Genome Sequence of Novosphingobium nitrogenifigens Y88T.</title>
        <authorList>
            <person name="Strabala T.J."/>
            <person name="Macdonald L."/>
            <person name="Liu V."/>
            <person name="Smit A.M."/>
        </authorList>
    </citation>
    <scope>NUCLEOTIDE SEQUENCE [LARGE SCALE GENOMIC DNA]</scope>
    <source>
        <strain evidence="9 10">DSM 19370</strain>
    </source>
</reference>
<dbReference type="STRING" id="983920.Y88_2783"/>
<feature type="transmembrane region" description="Helical" evidence="7">
    <location>
        <begin position="383"/>
        <end position="404"/>
    </location>
</feature>
<dbReference type="PANTHER" id="PTHR23513:SF11">
    <property type="entry name" value="STAPHYLOFERRIN A TRANSPORTER"/>
    <property type="match status" value="1"/>
</dbReference>
<feature type="transmembrane region" description="Helical" evidence="7">
    <location>
        <begin position="355"/>
        <end position="377"/>
    </location>
</feature>
<feature type="transmembrane region" description="Helical" evidence="7">
    <location>
        <begin position="117"/>
        <end position="137"/>
    </location>
</feature>
<evidence type="ECO:0000313" key="10">
    <source>
        <dbReference type="Proteomes" id="UP000004728"/>
    </source>
</evidence>
<evidence type="ECO:0000256" key="5">
    <source>
        <dbReference type="ARBA" id="ARBA00022989"/>
    </source>
</evidence>
<comment type="caution">
    <text evidence="9">The sequence shown here is derived from an EMBL/GenBank/DDBJ whole genome shotgun (WGS) entry which is preliminary data.</text>
</comment>
<feature type="transmembrane region" description="Helical" evidence="7">
    <location>
        <begin position="321"/>
        <end position="343"/>
    </location>
</feature>
<evidence type="ECO:0000256" key="3">
    <source>
        <dbReference type="ARBA" id="ARBA00022475"/>
    </source>
</evidence>
<protein>
    <recommendedName>
        <fullName evidence="8">Major facilitator superfamily (MFS) profile domain-containing protein</fullName>
    </recommendedName>
</protein>
<feature type="transmembrane region" description="Helical" evidence="7">
    <location>
        <begin position="89"/>
        <end position="111"/>
    </location>
</feature>
<dbReference type="GO" id="GO:0005886">
    <property type="term" value="C:plasma membrane"/>
    <property type="evidence" value="ECO:0007669"/>
    <property type="project" value="UniProtKB-SubCell"/>
</dbReference>
<keyword evidence="6 7" id="KW-0472">Membrane</keyword>
<evidence type="ECO:0000256" key="4">
    <source>
        <dbReference type="ARBA" id="ARBA00022692"/>
    </source>
</evidence>
<dbReference type="PROSITE" id="PS50850">
    <property type="entry name" value="MFS"/>
    <property type="match status" value="1"/>
</dbReference>
<feature type="transmembrane region" description="Helical" evidence="7">
    <location>
        <begin position="297"/>
        <end position="315"/>
    </location>
</feature>
<dbReference type="AlphaFoldDB" id="F1Z483"/>
<evidence type="ECO:0000256" key="1">
    <source>
        <dbReference type="ARBA" id="ARBA00004651"/>
    </source>
</evidence>
<dbReference type="Proteomes" id="UP000004728">
    <property type="component" value="Unassembled WGS sequence"/>
</dbReference>
<gene>
    <name evidence="9" type="ORF">Y88_2783</name>
</gene>
<evidence type="ECO:0000256" key="6">
    <source>
        <dbReference type="ARBA" id="ARBA00023136"/>
    </source>
</evidence>
<dbReference type="Gene3D" id="1.20.1250.20">
    <property type="entry name" value="MFS general substrate transporter like domains"/>
    <property type="match status" value="1"/>
</dbReference>
<accession>F1Z483</accession>
<dbReference type="FunCoup" id="F1Z483">
    <property type="interactions" value="35"/>
</dbReference>
<keyword evidence="10" id="KW-1185">Reference proteome</keyword>